<dbReference type="Proteomes" id="UP000789901">
    <property type="component" value="Unassembled WGS sequence"/>
</dbReference>
<feature type="compositionally biased region" description="Basic and acidic residues" evidence="1">
    <location>
        <begin position="90"/>
        <end position="132"/>
    </location>
</feature>
<name>A0ABN7UL18_GIGMA</name>
<proteinExistence type="predicted"/>
<protein>
    <submittedName>
        <fullName evidence="2">4206_t:CDS:1</fullName>
    </submittedName>
</protein>
<feature type="region of interest" description="Disordered" evidence="1">
    <location>
        <begin position="83"/>
        <end position="132"/>
    </location>
</feature>
<dbReference type="EMBL" id="CAJVQB010003961">
    <property type="protein sequence ID" value="CAG8622863.1"/>
    <property type="molecule type" value="Genomic_DNA"/>
</dbReference>
<accession>A0ABN7UL18</accession>
<comment type="caution">
    <text evidence="2">The sequence shown here is derived from an EMBL/GenBank/DDBJ whole genome shotgun (WGS) entry which is preliminary data.</text>
</comment>
<organism evidence="2 3">
    <name type="scientific">Gigaspora margarita</name>
    <dbReference type="NCBI Taxonomy" id="4874"/>
    <lineage>
        <taxon>Eukaryota</taxon>
        <taxon>Fungi</taxon>
        <taxon>Fungi incertae sedis</taxon>
        <taxon>Mucoromycota</taxon>
        <taxon>Glomeromycotina</taxon>
        <taxon>Glomeromycetes</taxon>
        <taxon>Diversisporales</taxon>
        <taxon>Gigasporaceae</taxon>
        <taxon>Gigaspora</taxon>
    </lineage>
</organism>
<feature type="region of interest" description="Disordered" evidence="1">
    <location>
        <begin position="157"/>
        <end position="177"/>
    </location>
</feature>
<reference evidence="2 3" key="1">
    <citation type="submission" date="2021-06" db="EMBL/GenBank/DDBJ databases">
        <authorList>
            <person name="Kallberg Y."/>
            <person name="Tangrot J."/>
            <person name="Rosling A."/>
        </authorList>
    </citation>
    <scope>NUCLEOTIDE SEQUENCE [LARGE SCALE GENOMIC DNA]</scope>
    <source>
        <strain evidence="2 3">120-4 pot B 10/14</strain>
    </source>
</reference>
<gene>
    <name evidence="2" type="ORF">GMARGA_LOCUS7931</name>
</gene>
<keyword evidence="3" id="KW-1185">Reference proteome</keyword>
<feature type="compositionally biased region" description="Basic and acidic residues" evidence="1">
    <location>
        <begin position="157"/>
        <end position="166"/>
    </location>
</feature>
<feature type="compositionally biased region" description="Basic and acidic residues" evidence="1">
    <location>
        <begin position="227"/>
        <end position="244"/>
    </location>
</feature>
<feature type="non-terminal residue" evidence="2">
    <location>
        <position position="262"/>
    </location>
</feature>
<sequence>MSKQSKQPTKCSAQLLQCTNKPELELLVYDKLQEHQLSLLPQPLVSIELSEPPQVQKDVPPLTQEIIELVERYSNIYLSRRLSQMPSESSDMKSEDFDLDDLESKNRSLDEEIGVRNETKDSKLGKGKSRADKLPELPVEDFNILNKNEESYFYIDKDEKRDEETTQLKQASNKKTEHEKMNEVLTLLLNTEVYYSEISETDKDSQEKNHPKNIPSWAYIISESEDEKVSETSSKRRQVTDYDRSIMYSRNSELETGESSTI</sequence>
<evidence type="ECO:0000313" key="2">
    <source>
        <dbReference type="EMBL" id="CAG8622863.1"/>
    </source>
</evidence>
<evidence type="ECO:0000256" key="1">
    <source>
        <dbReference type="SAM" id="MobiDB-lite"/>
    </source>
</evidence>
<evidence type="ECO:0000313" key="3">
    <source>
        <dbReference type="Proteomes" id="UP000789901"/>
    </source>
</evidence>
<feature type="region of interest" description="Disordered" evidence="1">
    <location>
        <begin position="222"/>
        <end position="262"/>
    </location>
</feature>